<comment type="caution">
    <text evidence="3">The sequence shown here is derived from an EMBL/GenBank/DDBJ whole genome shotgun (WGS) entry which is preliminary data.</text>
</comment>
<feature type="compositionally biased region" description="Polar residues" evidence="1">
    <location>
        <begin position="175"/>
        <end position="186"/>
    </location>
</feature>
<dbReference type="AlphaFoldDB" id="A0A8S2H8D9"/>
<evidence type="ECO:0000313" key="2">
    <source>
        <dbReference type="EMBL" id="CAF0830106.1"/>
    </source>
</evidence>
<accession>A0A8S2H8D9</accession>
<proteinExistence type="predicted"/>
<protein>
    <submittedName>
        <fullName evidence="3">Uncharacterized protein</fullName>
    </submittedName>
</protein>
<feature type="compositionally biased region" description="Low complexity" evidence="1">
    <location>
        <begin position="160"/>
        <end position="174"/>
    </location>
</feature>
<sequence>MKLAQNKRIEDFSSFKNDEQQSTLVKNRKIHSNRSQFDNFQSQVLANILVDFVDNIKQKYNYISPIDYLTMFNDNRKPTFEEYVSKYMEIQIDALQHISVEQYLNVVISQQHISDISLMNTAQQKSYDRLSIFRKLVTTNENRLSNNDVQQQSNKEETRSISSSLSSSPSTASSVRTQPSIKTSNLPEDNTYELLLQQCSKRFQCRVKKKPVTFSTIDQLHYCTKPYQEKPVNAWMGWDVMLFFKEKNLLDMALLFLNADGNELIEVFNSCETNGLKMYDYLNEELQNNYFTTLSIIEYHRFVSELRKYIQLLPLRPVVKNAKTCTIF</sequence>
<evidence type="ECO:0000313" key="4">
    <source>
        <dbReference type="Proteomes" id="UP000682733"/>
    </source>
</evidence>
<dbReference type="Proteomes" id="UP000677228">
    <property type="component" value="Unassembled WGS sequence"/>
</dbReference>
<evidence type="ECO:0000313" key="3">
    <source>
        <dbReference type="EMBL" id="CAF3614607.1"/>
    </source>
</evidence>
<dbReference type="EMBL" id="CAJOBA010001791">
    <property type="protein sequence ID" value="CAF3614607.1"/>
    <property type="molecule type" value="Genomic_DNA"/>
</dbReference>
<name>A0A8S2H8D9_9BILA</name>
<dbReference type="Proteomes" id="UP000682733">
    <property type="component" value="Unassembled WGS sequence"/>
</dbReference>
<feature type="compositionally biased region" description="Polar residues" evidence="1">
    <location>
        <begin position="143"/>
        <end position="153"/>
    </location>
</feature>
<feature type="region of interest" description="Disordered" evidence="1">
    <location>
        <begin position="143"/>
        <end position="186"/>
    </location>
</feature>
<dbReference type="EMBL" id="CAJNOK010001791">
    <property type="protein sequence ID" value="CAF0830106.1"/>
    <property type="molecule type" value="Genomic_DNA"/>
</dbReference>
<reference evidence="3" key="1">
    <citation type="submission" date="2021-02" db="EMBL/GenBank/DDBJ databases">
        <authorList>
            <person name="Nowell W R."/>
        </authorList>
    </citation>
    <scope>NUCLEOTIDE SEQUENCE</scope>
</reference>
<gene>
    <name evidence="2" type="ORF">OVA965_LOCUS6099</name>
    <name evidence="3" type="ORF">TMI583_LOCUS6095</name>
</gene>
<evidence type="ECO:0000256" key="1">
    <source>
        <dbReference type="SAM" id="MobiDB-lite"/>
    </source>
</evidence>
<organism evidence="3 4">
    <name type="scientific">Didymodactylos carnosus</name>
    <dbReference type="NCBI Taxonomy" id="1234261"/>
    <lineage>
        <taxon>Eukaryota</taxon>
        <taxon>Metazoa</taxon>
        <taxon>Spiralia</taxon>
        <taxon>Gnathifera</taxon>
        <taxon>Rotifera</taxon>
        <taxon>Eurotatoria</taxon>
        <taxon>Bdelloidea</taxon>
        <taxon>Philodinida</taxon>
        <taxon>Philodinidae</taxon>
        <taxon>Didymodactylos</taxon>
    </lineage>
</organism>